<keyword evidence="2" id="KW-0349">Heme</keyword>
<dbReference type="GO" id="GO:0005783">
    <property type="term" value="C:endoplasmic reticulum"/>
    <property type="evidence" value="ECO:0007669"/>
    <property type="project" value="UniProtKB-SubCell"/>
</dbReference>
<dbReference type="GO" id="GO:0000165">
    <property type="term" value="P:MAPK cascade"/>
    <property type="evidence" value="ECO:0007669"/>
    <property type="project" value="Ensembl"/>
</dbReference>
<feature type="signal peptide" evidence="7">
    <location>
        <begin position="1"/>
        <end position="23"/>
    </location>
</feature>
<comment type="subcellular location">
    <subcellularLocation>
        <location evidence="1">Endoplasmic reticulum</location>
    </subcellularLocation>
</comment>
<dbReference type="GO" id="GO:0005739">
    <property type="term" value="C:mitochondrion"/>
    <property type="evidence" value="ECO:0007669"/>
    <property type="project" value="Ensembl"/>
</dbReference>
<keyword evidence="3" id="KW-0479">Metal-binding</keyword>
<evidence type="ECO:0000259" key="8">
    <source>
        <dbReference type="SMART" id="SM01117"/>
    </source>
</evidence>
<dbReference type="GO" id="GO:0005615">
    <property type="term" value="C:extracellular space"/>
    <property type="evidence" value="ECO:0007669"/>
    <property type="project" value="Ensembl"/>
</dbReference>
<dbReference type="GO" id="GO:0008083">
    <property type="term" value="F:growth factor activity"/>
    <property type="evidence" value="ECO:0007669"/>
    <property type="project" value="Ensembl"/>
</dbReference>
<comment type="similarity">
    <text evidence="6">Belongs to the cytochrome b5 family. MAPR subfamily.</text>
</comment>
<dbReference type="InterPro" id="IPR050577">
    <property type="entry name" value="MAPR/NEUFC/NENF-like"/>
</dbReference>
<dbReference type="InterPro" id="IPR036400">
    <property type="entry name" value="Cyt_B5-like_heme/steroid_sf"/>
</dbReference>
<dbReference type="Gene3D" id="3.10.120.10">
    <property type="entry name" value="Cytochrome b5-like heme/steroid binding domain"/>
    <property type="match status" value="1"/>
</dbReference>
<dbReference type="Proteomes" id="UP000694392">
    <property type="component" value="Unplaced"/>
</dbReference>
<dbReference type="AlphaFoldDB" id="A0A8D0HH43"/>
<dbReference type="PANTHER" id="PTHR10281">
    <property type="entry name" value="MEMBRANE-ASSOCIATED PROGESTERONE RECEPTOR COMPONENT-RELATED"/>
    <property type="match status" value="1"/>
</dbReference>
<keyword evidence="4" id="KW-0256">Endoplasmic reticulum</keyword>
<reference evidence="9" key="2">
    <citation type="submission" date="2025-09" db="UniProtKB">
        <authorList>
            <consortium name="Ensembl"/>
        </authorList>
    </citation>
    <scope>IDENTIFICATION</scope>
</reference>
<keyword evidence="5" id="KW-0408">Iron</keyword>
<dbReference type="GO" id="GO:0032099">
    <property type="term" value="P:negative regulation of appetite"/>
    <property type="evidence" value="ECO:0007669"/>
    <property type="project" value="Ensembl"/>
</dbReference>
<organism evidence="9 10">
    <name type="scientific">Sphenodon punctatus</name>
    <name type="common">Tuatara</name>
    <name type="synonym">Hatteria punctata</name>
    <dbReference type="NCBI Taxonomy" id="8508"/>
    <lineage>
        <taxon>Eukaryota</taxon>
        <taxon>Metazoa</taxon>
        <taxon>Chordata</taxon>
        <taxon>Craniata</taxon>
        <taxon>Vertebrata</taxon>
        <taxon>Euteleostomi</taxon>
        <taxon>Lepidosauria</taxon>
        <taxon>Sphenodontia</taxon>
        <taxon>Sphenodontidae</taxon>
        <taxon>Sphenodon</taxon>
    </lineage>
</organism>
<dbReference type="GO" id="GO:0043410">
    <property type="term" value="P:positive regulation of MAPK cascade"/>
    <property type="evidence" value="ECO:0007669"/>
    <property type="project" value="Ensembl"/>
</dbReference>
<accession>A0A8D0HH43</accession>
<evidence type="ECO:0000313" key="10">
    <source>
        <dbReference type="Proteomes" id="UP000694392"/>
    </source>
</evidence>
<dbReference type="PANTHER" id="PTHR10281:SF72">
    <property type="entry name" value="NEUDESIN"/>
    <property type="match status" value="1"/>
</dbReference>
<evidence type="ECO:0000256" key="3">
    <source>
        <dbReference type="ARBA" id="ARBA00022723"/>
    </source>
</evidence>
<proteinExistence type="inferred from homology"/>
<dbReference type="GO" id="GO:0016020">
    <property type="term" value="C:membrane"/>
    <property type="evidence" value="ECO:0007669"/>
    <property type="project" value="TreeGrafter"/>
</dbReference>
<evidence type="ECO:0000313" key="9">
    <source>
        <dbReference type="Ensembl" id="ENSSPUP00000019744.1"/>
    </source>
</evidence>
<evidence type="ECO:0000256" key="5">
    <source>
        <dbReference type="ARBA" id="ARBA00023004"/>
    </source>
</evidence>
<gene>
    <name evidence="9" type="primary">NENF</name>
</gene>
<dbReference type="SUPFAM" id="SSF55856">
    <property type="entry name" value="Cytochrome b5-like heme/steroid binding domain"/>
    <property type="match status" value="1"/>
</dbReference>
<dbReference type="OMA" id="VGYTAQR"/>
<keyword evidence="10" id="KW-1185">Reference proteome</keyword>
<keyword evidence="7" id="KW-0732">Signal</keyword>
<dbReference type="SMART" id="SM01117">
    <property type="entry name" value="Cyt-b5"/>
    <property type="match status" value="1"/>
</dbReference>
<protein>
    <submittedName>
        <fullName evidence="9">Neudesin neurotrophic factor</fullName>
    </submittedName>
</protein>
<evidence type="ECO:0000256" key="6">
    <source>
        <dbReference type="ARBA" id="ARBA00038357"/>
    </source>
</evidence>
<name>A0A8D0HH43_SPHPU</name>
<evidence type="ECO:0000256" key="4">
    <source>
        <dbReference type="ARBA" id="ARBA00022824"/>
    </source>
</evidence>
<dbReference type="InterPro" id="IPR001199">
    <property type="entry name" value="Cyt_B5-like_heme/steroid-bd"/>
</dbReference>
<dbReference type="Pfam" id="PF00173">
    <property type="entry name" value="Cyt-b5"/>
    <property type="match status" value="1"/>
</dbReference>
<reference evidence="9" key="1">
    <citation type="submission" date="2025-08" db="UniProtKB">
        <authorList>
            <consortium name="Ensembl"/>
        </authorList>
    </citation>
    <scope>IDENTIFICATION</scope>
</reference>
<dbReference type="GeneTree" id="ENSGT00940000162504"/>
<evidence type="ECO:0000256" key="7">
    <source>
        <dbReference type="SAM" id="SignalP"/>
    </source>
</evidence>
<sequence>MAGEHGRLLALALASLLGLAAQAEQELRFKPAPSQAQRPVRLFPESELSRYNGQEEDQPIYIAVKGVVFDVTSGKEFYGKGAPYNALVGKDSTRAVAKMSLDPEDLTHVTLGLTAEELKSLDDVFNNVYKAKYPIVGYTSRRILNEDGSPNPNFKPEDQPHFNIKDEFLYMILHS</sequence>
<evidence type="ECO:0000256" key="2">
    <source>
        <dbReference type="ARBA" id="ARBA00022617"/>
    </source>
</evidence>
<dbReference type="GO" id="GO:0046872">
    <property type="term" value="F:metal ion binding"/>
    <property type="evidence" value="ECO:0007669"/>
    <property type="project" value="UniProtKB-KW"/>
</dbReference>
<feature type="chain" id="PRO_5034745790" evidence="7">
    <location>
        <begin position="24"/>
        <end position="175"/>
    </location>
</feature>
<evidence type="ECO:0000256" key="1">
    <source>
        <dbReference type="ARBA" id="ARBA00004240"/>
    </source>
</evidence>
<dbReference type="Ensembl" id="ENSSPUT00000021032.1">
    <property type="protein sequence ID" value="ENSSPUP00000019744.1"/>
    <property type="gene ID" value="ENSSPUG00000015216.1"/>
</dbReference>
<feature type="domain" description="Cytochrome b5 heme-binding" evidence="8">
    <location>
        <begin position="43"/>
        <end position="140"/>
    </location>
</feature>